<protein>
    <submittedName>
        <fullName evidence="1">Putative ORFan</fullName>
    </submittedName>
</protein>
<dbReference type="RefSeq" id="YP_010781059.1">
    <property type="nucleotide sequence ID" value="NC_075038.1"/>
</dbReference>
<organism evidence="1">
    <name type="scientific">Tupanvirus deep ocean</name>
    <dbReference type="NCBI Taxonomy" id="2126984"/>
    <lineage>
        <taxon>Viruses</taxon>
        <taxon>Varidnaviria</taxon>
        <taxon>Bamfordvirae</taxon>
        <taxon>Nucleocytoviricota</taxon>
        <taxon>Megaviricetes</taxon>
        <taxon>Imitervirales</taxon>
        <taxon>Mimiviridae</taxon>
        <taxon>Megamimivirinae</taxon>
        <taxon>Tupanvirus</taxon>
        <taxon>Tupanvirus altamarinense</taxon>
    </lineage>
</organism>
<sequence>MKKVTFGNVQVIKYSPEKKGSRPARQSDDKLPIAAIIDATVVSNGAEPAQHFALFVKNPREGKSLLESSMYSTCVAPESLRNLGTTSSKSFSLSESCISEDYSNKDHLDGDLEEEPDYPTTEQLTAINHHEERSFMMKSCFFDLPDQPELPDEDDLIPINPHPGRSLLEESCISAKDLRRYSTETSLFTEDDLVPRNRHEGRSLLEESCYMTISKKPTSEIDSELKDFVLVSEIQTESIPAESTVLSGTSYFSTLFSYFKATNA</sequence>
<accession>A0A6N1NRK1</accession>
<reference evidence="1" key="2">
    <citation type="journal article" date="2018" name="Nat. Commun.">
        <title>Tailed giant Tupanvirus possesses the most complete translational apparatus of the known virosphere.</title>
        <authorList>
            <person name="Abrahao J."/>
            <person name="Silva L."/>
            <person name="Silva L.S."/>
            <person name="Khalil J.Y.B."/>
            <person name="Rodrigues R."/>
            <person name="Arantes T."/>
            <person name="Assis F."/>
            <person name="Boratto P."/>
            <person name="Andrade M."/>
            <person name="Kroon E.G."/>
            <person name="Ribeiro B."/>
            <person name="Bergier I."/>
            <person name="Seligmann H."/>
            <person name="Ghigo E."/>
            <person name="Colson P."/>
            <person name="Levasseur A."/>
            <person name="Kroemer G."/>
            <person name="Raoult D."/>
            <person name="La Scola B."/>
        </authorList>
    </citation>
    <scope>NUCLEOTIDE SEQUENCE [LARGE SCALE GENOMIC DNA]</scope>
    <source>
        <strain evidence="1">Deep ocean</strain>
    </source>
</reference>
<dbReference type="KEGG" id="vg:80517750"/>
<dbReference type="EMBL" id="MF405918">
    <property type="protein sequence ID" value="QKU34428.1"/>
    <property type="molecule type" value="Genomic_DNA"/>
</dbReference>
<name>A0A6N1NRK1_9VIRU</name>
<evidence type="ECO:0000313" key="1">
    <source>
        <dbReference type="EMBL" id="QKU34428.1"/>
    </source>
</evidence>
<proteinExistence type="predicted"/>
<dbReference type="GeneID" id="80517750"/>
<reference evidence="1" key="1">
    <citation type="submission" date="2017-06" db="EMBL/GenBank/DDBJ databases">
        <authorList>
            <person name="Assis F.L."/>
            <person name="Abrahao J.S."/>
            <person name="Silva L."/>
            <person name="Khalil J.B."/>
            <person name="Rodrigues R."/>
            <person name="Silva L.S."/>
            <person name="Boratto P."/>
            <person name="Andrade M."/>
            <person name="Kroon E.G."/>
            <person name="Ribeiro B."/>
            <person name="Bergier I."/>
            <person name="Seligmann H."/>
            <person name="Ghigo E."/>
            <person name="Colson P."/>
            <person name="Levasseur A."/>
            <person name="Raoult D."/>
            <person name="Scola B.L."/>
        </authorList>
    </citation>
    <scope>NUCLEOTIDE SEQUENCE</scope>
    <source>
        <strain evidence="1">Deep ocean</strain>
    </source>
</reference>